<dbReference type="Gene3D" id="2.170.130.10">
    <property type="entry name" value="TonB-dependent receptor, plug domain"/>
    <property type="match status" value="1"/>
</dbReference>
<sequence length="795" mass="89715">MKKANLFIFLVLPLFCLAQSTVKLKGKISSETTSLEWADISVTSSEGKIIGGTTSTQEGTFEINIKKGSYKIKVSLLGFTDYKSEIAIEKDTDLGIITLIESATNLGEVVVQSRKSTIEQKTDRLVYNPENNVNIVGGDALSAINTAPGVVVQNNAINILGKGTSRVMIDGRMIELTGEKLNNFLKSISASDIKNIEIISNPSSKYEAEGNGGLINIVMKKGARNSWKNTTTASYDQSKYGIFALRDNFFYNKNTFRFSASVNGKTGYKNINENLDMYFAEGTTKMDVTTKLNEDNLSGKIAFDYDFSENTTIGFQFLRDKSNPDFDSDIRIDKYNAQNELESYIINESFLDRKSGNNTYNLHLITKLDSLNRKLSFDADYFNYNSKFDRDFIANNYASDGTFVDVNQSGRNISNQNIDNVSLKADMEHPLQLLNLSYGAKVSFTTSNSDVVFFNTITGTPELDTNQSNQFKYTENNQAVYISGDKKINEKWNFQFGLRLENTQTNGFSKTLNQETVNNYFKLFPTVYASYQKDENNSFSLNYGKRIRRPGFSLLNPFRVYISSNSYSEGNPFLKPSFSDNFEFAHSYKKILKTSVFLNSITDGYGVIFTANPETLTQVITRENYFKGITYGIGEIYSASFTDWWQSENSVYFLGSDIKFIKDINATPVNGLQFDFSTNNTFSLGKTTKLQIDFNYAAPYKSGLYETGYTSSLNIGFKQDLLNKAMQISFLVNDIFNTSYLKDDVSVVNGVRQVYSQHESNRFARLSVVYNFGNKKINIKERNFGNEEEKKRTGN</sequence>
<dbReference type="Gene3D" id="2.60.40.1120">
    <property type="entry name" value="Carboxypeptidase-like, regulatory domain"/>
    <property type="match status" value="1"/>
</dbReference>
<protein>
    <submittedName>
        <fullName evidence="10">TonB-dependent receptor</fullName>
    </submittedName>
</protein>
<feature type="chain" id="PRO_5047024870" evidence="8">
    <location>
        <begin position="19"/>
        <end position="795"/>
    </location>
</feature>
<dbReference type="PROSITE" id="PS52016">
    <property type="entry name" value="TONB_DEPENDENT_REC_3"/>
    <property type="match status" value="1"/>
</dbReference>
<keyword evidence="3 7" id="KW-1134">Transmembrane beta strand</keyword>
<dbReference type="InterPro" id="IPR041700">
    <property type="entry name" value="OMP_b-brl_3"/>
</dbReference>
<accession>A0ABU9IUC4</accession>
<dbReference type="InterPro" id="IPR008969">
    <property type="entry name" value="CarboxyPept-like_regulatory"/>
</dbReference>
<dbReference type="SUPFAM" id="SSF56935">
    <property type="entry name" value="Porins"/>
    <property type="match status" value="1"/>
</dbReference>
<keyword evidence="11" id="KW-1185">Reference proteome</keyword>
<evidence type="ECO:0000256" key="8">
    <source>
        <dbReference type="SAM" id="SignalP"/>
    </source>
</evidence>
<keyword evidence="8" id="KW-0732">Signal</keyword>
<feature type="signal peptide" evidence="8">
    <location>
        <begin position="1"/>
        <end position="18"/>
    </location>
</feature>
<dbReference type="Pfam" id="PF14905">
    <property type="entry name" value="OMP_b-brl_3"/>
    <property type="match status" value="1"/>
</dbReference>
<comment type="subcellular location">
    <subcellularLocation>
        <location evidence="1 7">Cell outer membrane</location>
        <topology evidence="1 7">Multi-pass membrane protein</topology>
    </subcellularLocation>
</comment>
<dbReference type="Pfam" id="PF13715">
    <property type="entry name" value="CarbopepD_reg_2"/>
    <property type="match status" value="1"/>
</dbReference>
<evidence type="ECO:0000256" key="7">
    <source>
        <dbReference type="PROSITE-ProRule" id="PRU01360"/>
    </source>
</evidence>
<reference evidence="10 11" key="1">
    <citation type="submission" date="2024-04" db="EMBL/GenBank/DDBJ databases">
        <title>Flavobacterium sp. DGU38 16S ribosomal RNA gene Genome sequencing and assembly.</title>
        <authorList>
            <person name="Park S."/>
        </authorList>
    </citation>
    <scope>NUCLEOTIDE SEQUENCE [LARGE SCALE GENOMIC DNA]</scope>
    <source>
        <strain evidence="10 11">DGU38</strain>
    </source>
</reference>
<evidence type="ECO:0000256" key="4">
    <source>
        <dbReference type="ARBA" id="ARBA00022692"/>
    </source>
</evidence>
<name>A0ABU9IUC4_9FLAO</name>
<dbReference type="InterPro" id="IPR039426">
    <property type="entry name" value="TonB-dep_rcpt-like"/>
</dbReference>
<dbReference type="EMBL" id="JBBYHS010000019">
    <property type="protein sequence ID" value="MEL1255488.1"/>
    <property type="molecule type" value="Genomic_DNA"/>
</dbReference>
<keyword evidence="6 7" id="KW-0998">Cell outer membrane</keyword>
<dbReference type="Proteomes" id="UP001485226">
    <property type="component" value="Unassembled WGS sequence"/>
</dbReference>
<comment type="similarity">
    <text evidence="7">Belongs to the TonB-dependent receptor family.</text>
</comment>
<keyword evidence="4 7" id="KW-0812">Transmembrane</keyword>
<evidence type="ECO:0000256" key="6">
    <source>
        <dbReference type="ARBA" id="ARBA00023237"/>
    </source>
</evidence>
<evidence type="ECO:0000313" key="11">
    <source>
        <dbReference type="Proteomes" id="UP001485226"/>
    </source>
</evidence>
<dbReference type="InterPro" id="IPR036942">
    <property type="entry name" value="Beta-barrel_TonB_sf"/>
</dbReference>
<evidence type="ECO:0000256" key="2">
    <source>
        <dbReference type="ARBA" id="ARBA00022448"/>
    </source>
</evidence>
<gene>
    <name evidence="10" type="ORF">AAEO57_16980</name>
</gene>
<feature type="domain" description="Outer membrane protein beta-barrel" evidence="9">
    <location>
        <begin position="367"/>
        <end position="770"/>
    </location>
</feature>
<keyword evidence="2 7" id="KW-0813">Transport</keyword>
<proteinExistence type="inferred from homology"/>
<evidence type="ECO:0000259" key="9">
    <source>
        <dbReference type="Pfam" id="PF14905"/>
    </source>
</evidence>
<keyword evidence="10" id="KW-0675">Receptor</keyword>
<comment type="caution">
    <text evidence="10">The sequence shown here is derived from an EMBL/GenBank/DDBJ whole genome shotgun (WGS) entry which is preliminary data.</text>
</comment>
<organism evidence="10 11">
    <name type="scientific">Flavobacterium calami</name>
    <dbReference type="NCBI Taxonomy" id="3139144"/>
    <lineage>
        <taxon>Bacteria</taxon>
        <taxon>Pseudomonadati</taxon>
        <taxon>Bacteroidota</taxon>
        <taxon>Flavobacteriia</taxon>
        <taxon>Flavobacteriales</taxon>
        <taxon>Flavobacteriaceae</taxon>
        <taxon>Flavobacterium</taxon>
    </lineage>
</organism>
<dbReference type="PANTHER" id="PTHR40980">
    <property type="entry name" value="PLUG DOMAIN-CONTAINING PROTEIN"/>
    <property type="match status" value="1"/>
</dbReference>
<dbReference type="RefSeq" id="WP_341694226.1">
    <property type="nucleotide sequence ID" value="NZ_JBBYHS010000019.1"/>
</dbReference>
<dbReference type="PANTHER" id="PTHR40980:SF4">
    <property type="entry name" value="TONB-DEPENDENT RECEPTOR-LIKE BETA-BARREL DOMAIN-CONTAINING PROTEIN"/>
    <property type="match status" value="1"/>
</dbReference>
<evidence type="ECO:0000256" key="3">
    <source>
        <dbReference type="ARBA" id="ARBA00022452"/>
    </source>
</evidence>
<keyword evidence="5 7" id="KW-0472">Membrane</keyword>
<dbReference type="SUPFAM" id="SSF49464">
    <property type="entry name" value="Carboxypeptidase regulatory domain-like"/>
    <property type="match status" value="1"/>
</dbReference>
<evidence type="ECO:0000256" key="1">
    <source>
        <dbReference type="ARBA" id="ARBA00004571"/>
    </source>
</evidence>
<dbReference type="InterPro" id="IPR037066">
    <property type="entry name" value="Plug_dom_sf"/>
</dbReference>
<evidence type="ECO:0000256" key="5">
    <source>
        <dbReference type="ARBA" id="ARBA00023136"/>
    </source>
</evidence>
<dbReference type="Gene3D" id="2.40.170.20">
    <property type="entry name" value="TonB-dependent receptor, beta-barrel domain"/>
    <property type="match status" value="1"/>
</dbReference>
<evidence type="ECO:0000313" key="10">
    <source>
        <dbReference type="EMBL" id="MEL1255488.1"/>
    </source>
</evidence>